<evidence type="ECO:0000313" key="2">
    <source>
        <dbReference type="EMBL" id="KFB49108.1"/>
    </source>
</evidence>
<dbReference type="Proteomes" id="UP000030765">
    <property type="component" value="Unassembled WGS sequence"/>
</dbReference>
<name>A0A084WFW4_ANOSI</name>
<reference evidence="3" key="2">
    <citation type="submission" date="2020-05" db="UniProtKB">
        <authorList>
            <consortium name="EnsemblMetazoa"/>
        </authorList>
    </citation>
    <scope>IDENTIFICATION</scope>
</reference>
<keyword evidence="4" id="KW-1185">Reference proteome</keyword>
<accession>A0A084WFW4</accession>
<dbReference type="AlphaFoldDB" id="A0A084WFW4"/>
<evidence type="ECO:0000313" key="3">
    <source>
        <dbReference type="EnsemblMetazoa" id="ASIC017260-PA"/>
    </source>
</evidence>
<proteinExistence type="predicted"/>
<evidence type="ECO:0000313" key="4">
    <source>
        <dbReference type="Proteomes" id="UP000030765"/>
    </source>
</evidence>
<dbReference type="VEuPathDB" id="VectorBase:ASIC017260"/>
<dbReference type="EnsemblMetazoa" id="ASIC017260-RA">
    <property type="protein sequence ID" value="ASIC017260-PA"/>
    <property type="gene ID" value="ASIC017260"/>
</dbReference>
<organism evidence="2">
    <name type="scientific">Anopheles sinensis</name>
    <name type="common">Mosquito</name>
    <dbReference type="NCBI Taxonomy" id="74873"/>
    <lineage>
        <taxon>Eukaryota</taxon>
        <taxon>Metazoa</taxon>
        <taxon>Ecdysozoa</taxon>
        <taxon>Arthropoda</taxon>
        <taxon>Hexapoda</taxon>
        <taxon>Insecta</taxon>
        <taxon>Pterygota</taxon>
        <taxon>Neoptera</taxon>
        <taxon>Endopterygota</taxon>
        <taxon>Diptera</taxon>
        <taxon>Nematocera</taxon>
        <taxon>Culicoidea</taxon>
        <taxon>Culicidae</taxon>
        <taxon>Anophelinae</taxon>
        <taxon>Anopheles</taxon>
    </lineage>
</organism>
<reference evidence="2 4" key="1">
    <citation type="journal article" date="2014" name="BMC Genomics">
        <title>Genome sequence of Anopheles sinensis provides insight into genetics basis of mosquito competence for malaria parasites.</title>
        <authorList>
            <person name="Zhou D."/>
            <person name="Zhang D."/>
            <person name="Ding G."/>
            <person name="Shi L."/>
            <person name="Hou Q."/>
            <person name="Ye Y."/>
            <person name="Xu Y."/>
            <person name="Zhou H."/>
            <person name="Xiong C."/>
            <person name="Li S."/>
            <person name="Yu J."/>
            <person name="Hong S."/>
            <person name="Yu X."/>
            <person name="Zou P."/>
            <person name="Chen C."/>
            <person name="Chang X."/>
            <person name="Wang W."/>
            <person name="Lv Y."/>
            <person name="Sun Y."/>
            <person name="Ma L."/>
            <person name="Shen B."/>
            <person name="Zhu C."/>
        </authorList>
    </citation>
    <scope>NUCLEOTIDE SEQUENCE [LARGE SCALE GENOMIC DNA]</scope>
</reference>
<feature type="region of interest" description="Disordered" evidence="1">
    <location>
        <begin position="54"/>
        <end position="73"/>
    </location>
</feature>
<dbReference type="EMBL" id="KE525343">
    <property type="protein sequence ID" value="KFB49108.1"/>
    <property type="molecule type" value="Genomic_DNA"/>
</dbReference>
<sequence>MNLCGWNICDTKKQSPTYTGTDQKSQSDYDDCDGGDGVVRNFVNVDSHLHNDDCYDDSNGGATGPVTFHENYR</sequence>
<gene>
    <name evidence="2" type="ORF">ZHAS_00017260</name>
</gene>
<protein>
    <submittedName>
        <fullName evidence="2 3">Uncharacterized protein</fullName>
    </submittedName>
</protein>
<dbReference type="EMBL" id="ATLV01023406">
    <property type="status" value="NOT_ANNOTATED_CDS"/>
    <property type="molecule type" value="Genomic_DNA"/>
</dbReference>
<evidence type="ECO:0000256" key="1">
    <source>
        <dbReference type="SAM" id="MobiDB-lite"/>
    </source>
</evidence>